<dbReference type="PANTHER" id="PTHR22602:SF0">
    <property type="entry name" value="TRANSFERASE CAF17, MITOCHONDRIAL-RELATED"/>
    <property type="match status" value="1"/>
</dbReference>
<dbReference type="InterPro" id="IPR029043">
    <property type="entry name" value="GcvT/YgfZ_C"/>
</dbReference>
<evidence type="ECO:0000313" key="3">
    <source>
        <dbReference type="EMBL" id="CQR32383.1"/>
    </source>
</evidence>
<evidence type="ECO:0000256" key="1">
    <source>
        <dbReference type="ARBA" id="ARBA00022946"/>
    </source>
</evidence>
<dbReference type="AlphaFoldDB" id="D6CTC2"/>
<dbReference type="InterPro" id="IPR027266">
    <property type="entry name" value="TrmE/GcvT-like"/>
</dbReference>
<dbReference type="NCBIfam" id="TIGR03317">
    <property type="entry name" value="ygfZ_signature"/>
    <property type="match status" value="1"/>
</dbReference>
<dbReference type="Proteomes" id="UP000078599">
    <property type="component" value="Unassembled WGS sequence"/>
</dbReference>
<dbReference type="RefSeq" id="WP_013105860.1">
    <property type="nucleotide sequence ID" value="NC_014145.1"/>
</dbReference>
<dbReference type="GO" id="GO:0016740">
    <property type="term" value="F:transferase activity"/>
    <property type="evidence" value="ECO:0007669"/>
    <property type="project" value="UniProtKB-KW"/>
</dbReference>
<reference evidence="2" key="3">
    <citation type="submission" date="2010-07" db="EMBL/GenBank/DDBJ databases">
        <authorList>
            <person name="Genoscope - CEA"/>
        </authorList>
    </citation>
    <scope>NUCLEOTIDE SEQUENCE</scope>
    <source>
        <strain evidence="2">3As</strain>
    </source>
</reference>
<proteinExistence type="predicted"/>
<dbReference type="InterPro" id="IPR017703">
    <property type="entry name" value="YgfZ/GCV_T_CS"/>
</dbReference>
<reference key="1">
    <citation type="submission" date="2009-07" db="EMBL/GenBank/DDBJ databases">
        <authorList>
            <person name="Genoscope - CEA"/>
        </authorList>
    </citation>
    <scope>NUCLEOTIDE SEQUENCE</scope>
    <source>
        <strain>3As</strain>
    </source>
</reference>
<dbReference type="EMBL" id="FP475956">
    <property type="protein sequence ID" value="CAZ88541.1"/>
    <property type="molecule type" value="Genomic_DNA"/>
</dbReference>
<dbReference type="InterPro" id="IPR045179">
    <property type="entry name" value="YgfZ/GcvT"/>
</dbReference>
<dbReference type="SUPFAM" id="SSF101790">
    <property type="entry name" value="Aminomethyltransferase beta-barrel domain"/>
    <property type="match status" value="1"/>
</dbReference>
<dbReference type="Gene3D" id="3.30.1360.120">
    <property type="entry name" value="Probable tRNA modification gtpase trme, domain 1"/>
    <property type="match status" value="1"/>
</dbReference>
<reference evidence="3 5" key="4">
    <citation type="submission" date="2015-03" db="EMBL/GenBank/DDBJ databases">
        <authorList>
            <person name="Regsiter A."/>
            <person name="william w."/>
        </authorList>
    </citation>
    <scope>NUCLEOTIDE SEQUENCE [LARGE SCALE GENOMIC DNA]</scope>
    <source>
        <strain evidence="3 5">CB1</strain>
    </source>
</reference>
<dbReference type="SUPFAM" id="SSF103025">
    <property type="entry name" value="Folate-binding domain"/>
    <property type="match status" value="1"/>
</dbReference>
<dbReference type="GO" id="GO:0016226">
    <property type="term" value="P:iron-sulfur cluster assembly"/>
    <property type="evidence" value="ECO:0007669"/>
    <property type="project" value="TreeGrafter"/>
</dbReference>
<evidence type="ECO:0000313" key="4">
    <source>
        <dbReference type="Proteomes" id="UP000002372"/>
    </source>
</evidence>
<sequence>MPLLSCPLDQLSLLRVSGPQGADLLHAQLSQDFQHWPDEQARLAALLNPQGRMLADFIAVRLAPEQIGLLLDVSIAAAALQRLRMFVLRLKCTLDDASAQWARHGLLGDTAADYPASLTPPAQPWGVRRLESGALLLRLPQAGSAVRCVLLTERDQATQAEQAALRAELAALPALSPSEWALQDIRAGLPHLTAATQQLFVPQMLNFELIGGVNFKKGCYPGQEVVARSQYRGTLKRRMYVVSGPAAMQPGQELVHAADPGQPCGVVVNAAADAAGVWWALAELKIALAEQPGLHLGSAEGPELKLGALPYALTAPD</sequence>
<dbReference type="HOGENOM" id="CLU_007884_6_2_4"/>
<dbReference type="PANTHER" id="PTHR22602">
    <property type="entry name" value="TRANSFERASE CAF17, MITOCHONDRIAL-RELATED"/>
    <property type="match status" value="1"/>
</dbReference>
<evidence type="ECO:0000313" key="2">
    <source>
        <dbReference type="EMBL" id="CAZ88541.1"/>
    </source>
</evidence>
<dbReference type="eggNOG" id="COG0354">
    <property type="taxonomic scope" value="Bacteria"/>
</dbReference>
<dbReference type="OrthoDB" id="9796287at2"/>
<dbReference type="KEGG" id="thi:THI_1876"/>
<organism evidence="2 4">
    <name type="scientific">Thiomonas arsenitoxydans (strain DSM 22701 / CIP 110005 / 3As)</name>
    <dbReference type="NCBI Taxonomy" id="426114"/>
    <lineage>
        <taxon>Bacteria</taxon>
        <taxon>Pseudomonadati</taxon>
        <taxon>Pseudomonadota</taxon>
        <taxon>Betaproteobacteria</taxon>
        <taxon>Burkholderiales</taxon>
        <taxon>Thiomonas</taxon>
    </lineage>
</organism>
<keyword evidence="1" id="KW-0809">Transit peptide</keyword>
<protein>
    <submittedName>
        <fullName evidence="2">Glycine cleavage T protein (Aminomethyl transferase)</fullName>
    </submittedName>
</protein>
<dbReference type="EMBL" id="CTRI01000012">
    <property type="protein sequence ID" value="CQR32383.1"/>
    <property type="molecule type" value="Genomic_DNA"/>
</dbReference>
<dbReference type="Proteomes" id="UP000002372">
    <property type="component" value="Chromosome"/>
</dbReference>
<evidence type="ECO:0000313" key="5">
    <source>
        <dbReference type="Proteomes" id="UP000078599"/>
    </source>
</evidence>
<gene>
    <name evidence="2" type="ordered locus">THI_1876</name>
    <name evidence="3" type="ORF">THICB1_20152</name>
</gene>
<name>D6CTC2_THIA3</name>
<keyword evidence="2" id="KW-0808">Transferase</keyword>
<keyword evidence="5" id="KW-1185">Reference proteome</keyword>
<reference evidence="4" key="2">
    <citation type="journal article" date="2010" name="PLoS Genet.">
        <title>Structure, function, and evolution of the Thiomonas spp. genome.</title>
        <authorList>
            <person name="Arsene-Ploetze F."/>
            <person name="Koechler S."/>
            <person name="Marchal M."/>
            <person name="Coppee J.Y."/>
            <person name="Chandler M."/>
            <person name="Bonnefoy V."/>
            <person name="Brochier-Armanet C."/>
            <person name="Barakat M."/>
            <person name="Barbe V."/>
            <person name="Battaglia-Brunet F."/>
            <person name="Bruneel O."/>
            <person name="Bryan C.G."/>
            <person name="Cleiss-Arnold J."/>
            <person name="Cruveiller S."/>
            <person name="Erhardt M."/>
            <person name="Heinrich-Salmeron A."/>
            <person name="Hommais F."/>
            <person name="Joulian C."/>
            <person name="Krin E."/>
            <person name="Lieutaud A."/>
            <person name="Lievremont D."/>
            <person name="Michel C."/>
            <person name="Muller D."/>
            <person name="Ortet P."/>
            <person name="Proux C."/>
            <person name="Siguier P."/>
            <person name="Roche D."/>
            <person name="Rouy Z."/>
            <person name="Salvignol G."/>
            <person name="Slyemi D."/>
            <person name="Talla E."/>
            <person name="Weiss S."/>
            <person name="Weissenbach J."/>
            <person name="Medigue C."/>
            <person name="Bertin P.N."/>
        </authorList>
    </citation>
    <scope>NUCLEOTIDE SEQUENCE [LARGE SCALE GENOMIC DNA]</scope>
    <source>
        <strain evidence="4">DSM 22701 / CIP 110005 / 3As</strain>
    </source>
</reference>
<accession>D6CTC2</accession>